<dbReference type="Proteomes" id="UP000217163">
    <property type="component" value="Unassembled WGS sequence"/>
</dbReference>
<gene>
    <name evidence="1" type="ORF">CFN58_00860</name>
</gene>
<reference evidence="2" key="1">
    <citation type="journal article" date="2016" name="Sci. Rep.">
        <title>Genome analysis of the kiwifruit canker pathogen Pseudomonas syringae pv. actinidiae biovar 5.</title>
        <authorList>
            <person name="Fujikawa T."/>
            <person name="Sawada H."/>
        </authorList>
    </citation>
    <scope>NUCLEOTIDE SEQUENCE [LARGE SCALE GENOMIC DNA]</scope>
    <source>
        <strain evidence="2">MAFF 212061</strain>
    </source>
</reference>
<dbReference type="Pfam" id="PF05973">
    <property type="entry name" value="Gp49"/>
    <property type="match status" value="1"/>
</dbReference>
<evidence type="ECO:0000313" key="1">
    <source>
        <dbReference type="EMBL" id="OZI87922.1"/>
    </source>
</evidence>
<name>A0A261WPP2_9PSED</name>
<organism evidence="1 2">
    <name type="scientific">Pseudomonas avellanae</name>
    <dbReference type="NCBI Taxonomy" id="46257"/>
    <lineage>
        <taxon>Bacteria</taxon>
        <taxon>Pseudomonadati</taxon>
        <taxon>Pseudomonadota</taxon>
        <taxon>Gammaproteobacteria</taxon>
        <taxon>Pseudomonadales</taxon>
        <taxon>Pseudomonadaceae</taxon>
        <taxon>Pseudomonas</taxon>
    </lineage>
</organism>
<dbReference type="EMBL" id="NKQU01000007">
    <property type="protein sequence ID" value="OZI87922.1"/>
    <property type="molecule type" value="Genomic_DNA"/>
</dbReference>
<dbReference type="InterPro" id="IPR009241">
    <property type="entry name" value="HigB-like"/>
</dbReference>
<accession>A0A261WPP2</accession>
<evidence type="ECO:0000313" key="2">
    <source>
        <dbReference type="Proteomes" id="UP000217163"/>
    </source>
</evidence>
<evidence type="ECO:0008006" key="3">
    <source>
        <dbReference type="Google" id="ProtNLM"/>
    </source>
</evidence>
<protein>
    <recommendedName>
        <fullName evidence="3">Type II toxin-antitoxin system RelE/ParE family toxin</fullName>
    </recommendedName>
</protein>
<proteinExistence type="predicted"/>
<dbReference type="AlphaFoldDB" id="A0A261WPP2"/>
<sequence length="109" mass="12487">MKQAVEKPIEFVGSSRDDLREFPASALRRSGYQLGKVQRGDDPDDWKPMPDVGQGVKEIRVACKDGAFRVFYVVDRPEAIYVLHAFRKTSQRTEKRDLDLAKSRFRSLG</sequence>
<comment type="caution">
    <text evidence="1">The sequence shown here is derived from an EMBL/GenBank/DDBJ whole genome shotgun (WGS) entry which is preliminary data.</text>
</comment>